<gene>
    <name evidence="3" type="ORF">DFA_10301</name>
</gene>
<dbReference type="AlphaFoldDB" id="F4Q9U3"/>
<accession>F4Q9U3</accession>
<sequence>MYYNNNNRLFVFVTLLFTIIVVTTTTTTSAQSSSSSSSSPWVIVEAFNEAQCDLESSSMGGIVFKSGVCFNGQEVSCDDNNIVTIQIYNDTECQTIQNTTQYTSGACNALQPLARGFYNTYTCSDTLPSVPARSMSYATYDTCNIGPSSLTSYRWVPTYKCMTISRLVLPTPPTSSGSASASSGSGSSGSVLHQNIEKINSMDFLDKYLDFLDFINFNHNQILQEEEREEEYDFANSGSSIELLGTVSTGLTGGGFNTGTGNGYSTGSGSGGSSAINSVFFATLACNQTYVKLSIYNDGILVPVVSSGGGVSGAATGTGEGGSILSTGQFSSGDPNGSNMNIPTSGSTSGSGGSGSPRNGCSIHYMTSQNLQISQPKCMNGQIITATCNPPYHS</sequence>
<evidence type="ECO:0000313" key="4">
    <source>
        <dbReference type="Proteomes" id="UP000007797"/>
    </source>
</evidence>
<keyword evidence="4" id="KW-1185">Reference proteome</keyword>
<dbReference type="Proteomes" id="UP000007797">
    <property type="component" value="Unassembled WGS sequence"/>
</dbReference>
<keyword evidence="2" id="KW-0732">Signal</keyword>
<name>F4Q9U3_CACFS</name>
<dbReference type="OrthoDB" id="23789at2759"/>
<feature type="chain" id="PRO_5003313857" description="SUEL-type lectin domain-containing protein" evidence="2">
    <location>
        <begin position="31"/>
        <end position="394"/>
    </location>
</feature>
<organism evidence="3 4">
    <name type="scientific">Cavenderia fasciculata</name>
    <name type="common">Slime mold</name>
    <name type="synonym">Dictyostelium fasciculatum</name>
    <dbReference type="NCBI Taxonomy" id="261658"/>
    <lineage>
        <taxon>Eukaryota</taxon>
        <taxon>Amoebozoa</taxon>
        <taxon>Evosea</taxon>
        <taxon>Eumycetozoa</taxon>
        <taxon>Dictyostelia</taxon>
        <taxon>Acytosteliales</taxon>
        <taxon>Cavenderiaceae</taxon>
        <taxon>Cavenderia</taxon>
    </lineage>
</organism>
<feature type="compositionally biased region" description="Polar residues" evidence="1">
    <location>
        <begin position="324"/>
        <end position="343"/>
    </location>
</feature>
<dbReference type="RefSeq" id="XP_004354204.1">
    <property type="nucleotide sequence ID" value="XM_004354152.1"/>
</dbReference>
<dbReference type="GeneID" id="14867561"/>
<evidence type="ECO:0008006" key="5">
    <source>
        <dbReference type="Google" id="ProtNLM"/>
    </source>
</evidence>
<dbReference type="EMBL" id="GL883026">
    <property type="protein sequence ID" value="EGG15462.1"/>
    <property type="molecule type" value="Genomic_DNA"/>
</dbReference>
<evidence type="ECO:0000256" key="2">
    <source>
        <dbReference type="SAM" id="SignalP"/>
    </source>
</evidence>
<evidence type="ECO:0000256" key="1">
    <source>
        <dbReference type="SAM" id="MobiDB-lite"/>
    </source>
</evidence>
<dbReference type="PANTHER" id="PTHR33714">
    <property type="entry name" value="COUNTING FACTOR-ASSOCIATED PROTEIN A-RELATED"/>
    <property type="match status" value="1"/>
</dbReference>
<evidence type="ECO:0000313" key="3">
    <source>
        <dbReference type="EMBL" id="EGG15462.1"/>
    </source>
</evidence>
<reference evidence="4" key="1">
    <citation type="journal article" date="2011" name="Genome Res.">
        <title>Phylogeny-wide analysis of social amoeba genomes highlights ancient origins for complex intercellular communication.</title>
        <authorList>
            <person name="Heidel A.J."/>
            <person name="Lawal H.M."/>
            <person name="Felder M."/>
            <person name="Schilde C."/>
            <person name="Helps N.R."/>
            <person name="Tunggal B."/>
            <person name="Rivero F."/>
            <person name="John U."/>
            <person name="Schleicher M."/>
            <person name="Eichinger L."/>
            <person name="Platzer M."/>
            <person name="Noegel A.A."/>
            <person name="Schaap P."/>
            <person name="Gloeckner G."/>
        </authorList>
    </citation>
    <scope>NUCLEOTIDE SEQUENCE [LARGE SCALE GENOMIC DNA]</scope>
    <source>
        <strain evidence="4">SH3</strain>
    </source>
</reference>
<protein>
    <recommendedName>
        <fullName evidence="5">SUEL-type lectin domain-containing protein</fullName>
    </recommendedName>
</protein>
<feature type="signal peptide" evidence="2">
    <location>
        <begin position="1"/>
        <end position="30"/>
    </location>
</feature>
<feature type="region of interest" description="Disordered" evidence="1">
    <location>
        <begin position="316"/>
        <end position="359"/>
    </location>
</feature>
<dbReference type="KEGG" id="dfa:DFA_10301"/>
<proteinExistence type="predicted"/>
<dbReference type="PANTHER" id="PTHR33714:SF3">
    <property type="entry name" value="COUNTING FACTOR-ASSOCIATED PROTEIN A-RELATED"/>
    <property type="match status" value="1"/>
</dbReference>